<sequence>MDLIHFRQHVGETLELAVKKIDKKRGRPLTSKDSPTVPKKRAAMINPIQDALYDGLNHLPEFCQQKHIKV</sequence>
<proteinExistence type="predicted"/>
<dbReference type="Proteomes" id="UP001159363">
    <property type="component" value="Chromosome X"/>
</dbReference>
<comment type="caution">
    <text evidence="1">The sequence shown here is derived from an EMBL/GenBank/DDBJ whole genome shotgun (WGS) entry which is preliminary data.</text>
</comment>
<accession>A0ABQ9HT30</accession>
<keyword evidence="2" id="KW-1185">Reference proteome</keyword>
<dbReference type="EMBL" id="JARBHB010000004">
    <property type="protein sequence ID" value="KAJ8887392.1"/>
    <property type="molecule type" value="Genomic_DNA"/>
</dbReference>
<protein>
    <recommendedName>
        <fullName evidence="3">Mobile element protein</fullName>
    </recommendedName>
</protein>
<name>A0ABQ9HT30_9NEOP</name>
<evidence type="ECO:0000313" key="1">
    <source>
        <dbReference type="EMBL" id="KAJ8887392.1"/>
    </source>
</evidence>
<reference evidence="1 2" key="1">
    <citation type="submission" date="2023-02" db="EMBL/GenBank/DDBJ databases">
        <title>LHISI_Scaffold_Assembly.</title>
        <authorList>
            <person name="Stuart O.P."/>
            <person name="Cleave R."/>
            <person name="Magrath M.J.L."/>
            <person name="Mikheyev A.S."/>
        </authorList>
    </citation>
    <scope>NUCLEOTIDE SEQUENCE [LARGE SCALE GENOMIC DNA]</scope>
    <source>
        <strain evidence="1">Daus_M_001</strain>
        <tissue evidence="1">Leg muscle</tissue>
    </source>
</reference>
<evidence type="ECO:0000313" key="2">
    <source>
        <dbReference type="Proteomes" id="UP001159363"/>
    </source>
</evidence>
<evidence type="ECO:0008006" key="3">
    <source>
        <dbReference type="Google" id="ProtNLM"/>
    </source>
</evidence>
<organism evidence="1 2">
    <name type="scientific">Dryococelus australis</name>
    <dbReference type="NCBI Taxonomy" id="614101"/>
    <lineage>
        <taxon>Eukaryota</taxon>
        <taxon>Metazoa</taxon>
        <taxon>Ecdysozoa</taxon>
        <taxon>Arthropoda</taxon>
        <taxon>Hexapoda</taxon>
        <taxon>Insecta</taxon>
        <taxon>Pterygota</taxon>
        <taxon>Neoptera</taxon>
        <taxon>Polyneoptera</taxon>
        <taxon>Phasmatodea</taxon>
        <taxon>Verophasmatodea</taxon>
        <taxon>Anareolatae</taxon>
        <taxon>Phasmatidae</taxon>
        <taxon>Eurycanthinae</taxon>
        <taxon>Dryococelus</taxon>
    </lineage>
</organism>
<gene>
    <name evidence="1" type="ORF">PR048_013607</name>
</gene>